<dbReference type="PANTHER" id="PTHR43080">
    <property type="entry name" value="CBS DOMAIN-CONTAINING PROTEIN CBSX3, MITOCHONDRIAL"/>
    <property type="match status" value="1"/>
</dbReference>
<evidence type="ECO:0000259" key="3">
    <source>
        <dbReference type="PROSITE" id="PS51371"/>
    </source>
</evidence>
<name>A0A934QSF4_9PSEU</name>
<protein>
    <submittedName>
        <fullName evidence="4">CBS domain-containing protein</fullName>
    </submittedName>
</protein>
<dbReference type="AlphaFoldDB" id="A0A934QSF4"/>
<dbReference type="Pfam" id="PF00571">
    <property type="entry name" value="CBS"/>
    <property type="match status" value="2"/>
</dbReference>
<organism evidence="4 5">
    <name type="scientific">Prauserella cavernicola</name>
    <dbReference type="NCBI Taxonomy" id="2800127"/>
    <lineage>
        <taxon>Bacteria</taxon>
        <taxon>Bacillati</taxon>
        <taxon>Actinomycetota</taxon>
        <taxon>Actinomycetes</taxon>
        <taxon>Pseudonocardiales</taxon>
        <taxon>Pseudonocardiaceae</taxon>
        <taxon>Prauserella</taxon>
    </lineage>
</organism>
<dbReference type="Gene3D" id="3.10.580.10">
    <property type="entry name" value="CBS-domain"/>
    <property type="match status" value="1"/>
</dbReference>
<sequence length="200" mass="21571">MLAREVMSAPVVTVTPDTPVRTAAALLADRGFTALPVVDDDGWLLGVVTEADLVRGRFRQDIRSPHDGEVAEPSAGSTTGEVMTAPAVAVSVLLDVVEIVRVMLDEGLRSVPVVDGERVVGIVSRRDLVRMLARDDERLARDVRNRLAMVGTPDRWSVRVADGVVTITDPRDDEADRHVATVLAESVPGVLRVRCVHDPA</sequence>
<dbReference type="Proteomes" id="UP000635245">
    <property type="component" value="Unassembled WGS sequence"/>
</dbReference>
<dbReference type="EMBL" id="JAENJH010000006">
    <property type="protein sequence ID" value="MBK1787387.1"/>
    <property type="molecule type" value="Genomic_DNA"/>
</dbReference>
<dbReference type="InterPro" id="IPR051257">
    <property type="entry name" value="Diverse_CBS-Domain"/>
</dbReference>
<gene>
    <name evidence="4" type="ORF">JHE00_23945</name>
</gene>
<evidence type="ECO:0000256" key="1">
    <source>
        <dbReference type="ARBA" id="ARBA00023122"/>
    </source>
</evidence>
<dbReference type="InterPro" id="IPR000644">
    <property type="entry name" value="CBS_dom"/>
</dbReference>
<dbReference type="RefSeq" id="WP_200321932.1">
    <property type="nucleotide sequence ID" value="NZ_JAENJH010000006.1"/>
</dbReference>
<evidence type="ECO:0000313" key="5">
    <source>
        <dbReference type="Proteomes" id="UP000635245"/>
    </source>
</evidence>
<keyword evidence="5" id="KW-1185">Reference proteome</keyword>
<dbReference type="InterPro" id="IPR046342">
    <property type="entry name" value="CBS_dom_sf"/>
</dbReference>
<dbReference type="PROSITE" id="PS51371">
    <property type="entry name" value="CBS"/>
    <property type="match status" value="2"/>
</dbReference>
<dbReference type="CDD" id="cd04586">
    <property type="entry name" value="CBS_pair_BON_assoc"/>
    <property type="match status" value="1"/>
</dbReference>
<feature type="domain" description="CBS" evidence="3">
    <location>
        <begin position="7"/>
        <end position="64"/>
    </location>
</feature>
<proteinExistence type="predicted"/>
<keyword evidence="1 2" id="KW-0129">CBS domain</keyword>
<comment type="caution">
    <text evidence="4">The sequence shown here is derived from an EMBL/GenBank/DDBJ whole genome shotgun (WGS) entry which is preliminary data.</text>
</comment>
<evidence type="ECO:0000256" key="2">
    <source>
        <dbReference type="PROSITE-ProRule" id="PRU00703"/>
    </source>
</evidence>
<accession>A0A934QSF4</accession>
<reference evidence="4" key="1">
    <citation type="submission" date="2020-12" db="EMBL/GenBank/DDBJ databases">
        <title>Prauserella sp. ASG 168, a novel actinomycete isolated from cave rock.</title>
        <authorList>
            <person name="Suriyachadkun C."/>
        </authorList>
    </citation>
    <scope>NUCLEOTIDE SEQUENCE</scope>
    <source>
        <strain evidence="4">ASG 168</strain>
    </source>
</reference>
<dbReference type="SMART" id="SM00116">
    <property type="entry name" value="CBS"/>
    <property type="match status" value="2"/>
</dbReference>
<feature type="domain" description="CBS" evidence="3">
    <location>
        <begin position="83"/>
        <end position="138"/>
    </location>
</feature>
<evidence type="ECO:0000313" key="4">
    <source>
        <dbReference type="EMBL" id="MBK1787387.1"/>
    </source>
</evidence>
<dbReference type="PANTHER" id="PTHR43080:SF26">
    <property type="entry name" value="REGULATORY PROTEIN"/>
    <property type="match status" value="1"/>
</dbReference>
<dbReference type="SUPFAM" id="SSF54631">
    <property type="entry name" value="CBS-domain pair"/>
    <property type="match status" value="1"/>
</dbReference>